<feature type="coiled-coil region" evidence="1">
    <location>
        <begin position="477"/>
        <end position="504"/>
    </location>
</feature>
<name>A0ABP0S8B7_9DINO</name>
<evidence type="ECO:0000256" key="2">
    <source>
        <dbReference type="SAM" id="MobiDB-lite"/>
    </source>
</evidence>
<feature type="compositionally biased region" description="Basic and acidic residues" evidence="2">
    <location>
        <begin position="93"/>
        <end position="107"/>
    </location>
</feature>
<dbReference type="EMBL" id="CAXAMM010043106">
    <property type="protein sequence ID" value="CAK9108540.1"/>
    <property type="molecule type" value="Genomic_DNA"/>
</dbReference>
<sequence length="575" mass="65488">MEAPRPVTGLMSQTARQVMRKDSRLPELPARRTAQAPSIRAAAGMALSASEPSLGRSGAGRPSTVARRENRRWDALDTLRGRTGTGSFALGRRRSEDGRSGSRRDSVEQMAETFGRDMRGVTDRLEDIVRNLRFEDLKSKQEKEERKRREEEQQELEEKRKATRRKEQAISDPRKKVAMKIENFRQNCPVDSPDFPGEIPMCPVQVEGPLGPETVTMVDVEQLRSRCLPLGRIEDLMDLRRREKKPKRDELLAFSPRSTGQKSQNSTLSLGSSMQPGNLTWEERRRQAHAKRQAAKVEAILRKLCSMRSGLPTDMHIDSAALQACLDYERMTGPINDLESLQALVAERLNGFIDSLANKLAADPDSGKTKLLVSLGKLSQAAIGEQLNMSQRMLGRLPSPKSTKTMDDNALKFARRFRCRRAWAIVRATIQWTRVFSAVKSRNRHIEIIKVSLGQLGEWARVKTAMKKAVLSVRHIQQNARRFLAQKRERCKQIEREWEMIEDANLELFYDKFNRKLVKQKMAQAGFSEKARKGNKRGLYKQMLNSIKGSGVSNWRDFRIPVAAPWRDEGAETER</sequence>
<keyword evidence="1" id="KW-0175">Coiled coil</keyword>
<organism evidence="3 4">
    <name type="scientific">Durusdinium trenchii</name>
    <dbReference type="NCBI Taxonomy" id="1381693"/>
    <lineage>
        <taxon>Eukaryota</taxon>
        <taxon>Sar</taxon>
        <taxon>Alveolata</taxon>
        <taxon>Dinophyceae</taxon>
        <taxon>Suessiales</taxon>
        <taxon>Symbiodiniaceae</taxon>
        <taxon>Durusdinium</taxon>
    </lineage>
</organism>
<feature type="compositionally biased region" description="Basic and acidic residues" evidence="2">
    <location>
        <begin position="140"/>
        <end position="175"/>
    </location>
</feature>
<gene>
    <name evidence="3" type="ORF">SCF082_LOCUS50475</name>
</gene>
<evidence type="ECO:0000313" key="3">
    <source>
        <dbReference type="EMBL" id="CAK9108540.1"/>
    </source>
</evidence>
<dbReference type="Proteomes" id="UP001642464">
    <property type="component" value="Unassembled WGS sequence"/>
</dbReference>
<protein>
    <submittedName>
        <fullName evidence="3">Uncharacterized protein</fullName>
    </submittedName>
</protein>
<accession>A0ABP0S8B7</accession>
<feature type="region of interest" description="Disordered" evidence="2">
    <location>
        <begin position="1"/>
        <end position="115"/>
    </location>
</feature>
<feature type="compositionally biased region" description="Polar residues" evidence="2">
    <location>
        <begin position="256"/>
        <end position="278"/>
    </location>
</feature>
<feature type="region of interest" description="Disordered" evidence="2">
    <location>
        <begin position="244"/>
        <end position="278"/>
    </location>
</feature>
<keyword evidence="4" id="KW-1185">Reference proteome</keyword>
<feature type="region of interest" description="Disordered" evidence="2">
    <location>
        <begin position="140"/>
        <end position="177"/>
    </location>
</feature>
<comment type="caution">
    <text evidence="3">The sequence shown here is derived from an EMBL/GenBank/DDBJ whole genome shotgun (WGS) entry which is preliminary data.</text>
</comment>
<proteinExistence type="predicted"/>
<feature type="compositionally biased region" description="Basic and acidic residues" evidence="2">
    <location>
        <begin position="66"/>
        <end position="80"/>
    </location>
</feature>
<reference evidence="3 4" key="1">
    <citation type="submission" date="2024-02" db="EMBL/GenBank/DDBJ databases">
        <authorList>
            <person name="Chen Y."/>
            <person name="Shah S."/>
            <person name="Dougan E. K."/>
            <person name="Thang M."/>
            <person name="Chan C."/>
        </authorList>
    </citation>
    <scope>NUCLEOTIDE SEQUENCE [LARGE SCALE GENOMIC DNA]</scope>
</reference>
<evidence type="ECO:0000313" key="4">
    <source>
        <dbReference type="Proteomes" id="UP001642464"/>
    </source>
</evidence>
<evidence type="ECO:0000256" key="1">
    <source>
        <dbReference type="SAM" id="Coils"/>
    </source>
</evidence>